<gene>
    <name evidence="8" type="ORF">PHLGIDRAFT_126674</name>
</gene>
<feature type="region of interest" description="Disordered" evidence="5">
    <location>
        <begin position="88"/>
        <end position="273"/>
    </location>
</feature>
<feature type="domain" description="H15" evidence="6">
    <location>
        <begin position="350"/>
        <end position="419"/>
    </location>
</feature>
<dbReference type="GO" id="GO:0000786">
    <property type="term" value="C:nucleosome"/>
    <property type="evidence" value="ECO:0007669"/>
    <property type="project" value="InterPro"/>
</dbReference>
<organism evidence="8 9">
    <name type="scientific">Phlebiopsis gigantea (strain 11061_1 CR5-6)</name>
    <name type="common">White-rot fungus</name>
    <name type="synonym">Peniophora gigantea</name>
    <dbReference type="NCBI Taxonomy" id="745531"/>
    <lineage>
        <taxon>Eukaryota</taxon>
        <taxon>Fungi</taxon>
        <taxon>Dikarya</taxon>
        <taxon>Basidiomycota</taxon>
        <taxon>Agaricomycotina</taxon>
        <taxon>Agaricomycetes</taxon>
        <taxon>Polyporales</taxon>
        <taxon>Phanerochaetaceae</taxon>
        <taxon>Phlebiopsis</taxon>
    </lineage>
</organism>
<feature type="compositionally biased region" description="Low complexity" evidence="5">
    <location>
        <begin position="110"/>
        <end position="120"/>
    </location>
</feature>
<keyword evidence="9" id="KW-1185">Reference proteome</keyword>
<dbReference type="AlphaFoldDB" id="A0A0C3PPN6"/>
<feature type="region of interest" description="Disordered" evidence="5">
    <location>
        <begin position="324"/>
        <end position="353"/>
    </location>
</feature>
<dbReference type="InterPro" id="IPR021934">
    <property type="entry name" value="Sox_C"/>
</dbReference>
<dbReference type="STRING" id="745531.A0A0C3PPN6"/>
<feature type="region of interest" description="Disordered" evidence="5">
    <location>
        <begin position="522"/>
        <end position="544"/>
    </location>
</feature>
<keyword evidence="2" id="KW-0805">Transcription regulation</keyword>
<feature type="compositionally biased region" description="Low complexity" evidence="5">
    <location>
        <begin position="152"/>
        <end position="168"/>
    </location>
</feature>
<name>A0A0C3PPN6_PHLG1</name>
<feature type="region of interest" description="Disordered" evidence="5">
    <location>
        <begin position="414"/>
        <end position="433"/>
    </location>
</feature>
<dbReference type="InterPro" id="IPR036388">
    <property type="entry name" value="WH-like_DNA-bd_sf"/>
</dbReference>
<dbReference type="Proteomes" id="UP000053257">
    <property type="component" value="Unassembled WGS sequence"/>
</dbReference>
<evidence type="ECO:0000256" key="1">
    <source>
        <dbReference type="ARBA" id="ARBA00020833"/>
    </source>
</evidence>
<dbReference type="GO" id="GO:0003677">
    <property type="term" value="F:DNA binding"/>
    <property type="evidence" value="ECO:0007669"/>
    <property type="project" value="InterPro"/>
</dbReference>
<feature type="compositionally biased region" description="Polar residues" evidence="5">
    <location>
        <begin position="88"/>
        <end position="102"/>
    </location>
</feature>
<dbReference type="Gene3D" id="1.10.10.10">
    <property type="entry name" value="Winged helix-like DNA-binding domain superfamily/Winged helix DNA-binding domain"/>
    <property type="match status" value="1"/>
</dbReference>
<evidence type="ECO:0000313" key="9">
    <source>
        <dbReference type="Proteomes" id="UP000053257"/>
    </source>
</evidence>
<feature type="region of interest" description="Disordered" evidence="5">
    <location>
        <begin position="726"/>
        <end position="817"/>
    </location>
</feature>
<dbReference type="HOGENOM" id="CLU_019418_0_0_1"/>
<dbReference type="SUPFAM" id="SSF46785">
    <property type="entry name" value="Winged helix' DNA-binding domain"/>
    <property type="match status" value="1"/>
</dbReference>
<feature type="compositionally biased region" description="Pro residues" evidence="5">
    <location>
        <begin position="772"/>
        <end position="789"/>
    </location>
</feature>
<dbReference type="InterPro" id="IPR036390">
    <property type="entry name" value="WH_DNA-bd_sf"/>
</dbReference>
<feature type="compositionally biased region" description="Acidic residues" evidence="5">
    <location>
        <begin position="793"/>
        <end position="807"/>
    </location>
</feature>
<evidence type="ECO:0000256" key="2">
    <source>
        <dbReference type="ARBA" id="ARBA00023015"/>
    </source>
</evidence>
<evidence type="ECO:0000259" key="7">
    <source>
        <dbReference type="PROSITE" id="PS51516"/>
    </source>
</evidence>
<feature type="compositionally biased region" description="Pro residues" evidence="5">
    <location>
        <begin position="338"/>
        <end position="347"/>
    </location>
</feature>
<dbReference type="PROSITE" id="PS51504">
    <property type="entry name" value="H15"/>
    <property type="match status" value="1"/>
</dbReference>
<feature type="domain" description="Sox C-terminal" evidence="7">
    <location>
        <begin position="727"/>
        <end position="817"/>
    </location>
</feature>
<dbReference type="GO" id="GO:0006334">
    <property type="term" value="P:nucleosome assembly"/>
    <property type="evidence" value="ECO:0007669"/>
    <property type="project" value="InterPro"/>
</dbReference>
<dbReference type="InterPro" id="IPR005818">
    <property type="entry name" value="Histone_H1/H5_H15"/>
</dbReference>
<accession>A0A0C3PPN6</accession>
<feature type="region of interest" description="Disordered" evidence="5">
    <location>
        <begin position="446"/>
        <end position="477"/>
    </location>
</feature>
<keyword evidence="3" id="KW-0804">Transcription</keyword>
<feature type="compositionally biased region" description="Low complexity" evidence="5">
    <location>
        <begin position="197"/>
        <end position="231"/>
    </location>
</feature>
<evidence type="ECO:0000313" key="8">
    <source>
        <dbReference type="EMBL" id="KIP08953.1"/>
    </source>
</evidence>
<proteinExistence type="predicted"/>
<dbReference type="OrthoDB" id="5863171at2759"/>
<evidence type="ECO:0000256" key="5">
    <source>
        <dbReference type="SAM" id="MobiDB-lite"/>
    </source>
</evidence>
<feature type="compositionally biased region" description="Pro residues" evidence="5">
    <location>
        <begin position="466"/>
        <end position="477"/>
    </location>
</feature>
<evidence type="ECO:0000256" key="3">
    <source>
        <dbReference type="ARBA" id="ARBA00023163"/>
    </source>
</evidence>
<sequence length="817" mass="85971">MLAASAYPYPFPPQHFPAGYQAAHNAIQLSDVDRQREQQRKRTYLSLLPPAQIIEICLNFEQYVPLHIRPAVWPPDLDAAILALQKTSQTDSANADRTLQQQPSPPPADSTPTPSSGGSANLASQQVHPPGAEANFAPPVQVAEASFPTPSPSVDKPVSSSSPPQSISTHALEEAPLVPSASQGEPEQTDAIAEGSSTPASAATAPDAAPTQPDTQVTPTPQPQTSTTQAPEQPPPTDPPTPQAQTLPQTQTPASTAPGQTLSVAQPTAPLVPGAYPYAPYGYQPYAPAGTTQQAAYPHTPYYAAPAAPTTGYTAHYPGFPAFTQPYAPPTTHQHGAPQPPPAPPPQGEDLPSYEDMIVEGLAEIGDPDGAAPKDIFAWIGARWPLQMNFRPSASQALQKAFKRGRLEKQAGGKYRLNPNWEGGATSRRTTRRPQTLAQTTYALHQAQQPASPFTHAPLPLRAQTSPPPPAPPPQHTPYPGYAYAYPGYPGYPGYAYSAQPAASTTASKTTTTVFKNILSEPPKTAAKTIPSGKDKEPASDDAGDAWEAAQHILQAINFGSLQTNAQPAPDVNAASTNAASPPVTATLDFTVDMDSSSSSANAAAASLTLGEDGLGRATLTGEERASLQAQLALLAAQLSEIASGEDDDEDLQEASPATVVAPLQQQHTAHVPHVPITTPTAVLVHHPPPVQPILVDINQFPEETVQELLLQYPKESTAATTNVTDKAIGPSAHPQPSPQSLLPPVESSPMLGPSVPPQPVGLSHPQQPVLLSPPPQSQPQPVQDPEPAPVGMEDESDEDDDMEMVDVDSFMQTLQG</sequence>
<protein>
    <recommendedName>
        <fullName evidence="1">Histone H1</fullName>
    </recommendedName>
</protein>
<dbReference type="EMBL" id="KN840472">
    <property type="protein sequence ID" value="KIP08953.1"/>
    <property type="molecule type" value="Genomic_DNA"/>
</dbReference>
<reference evidence="8 9" key="1">
    <citation type="journal article" date="2014" name="PLoS Genet.">
        <title>Analysis of the Phlebiopsis gigantea genome, transcriptome and secretome provides insight into its pioneer colonization strategies of wood.</title>
        <authorList>
            <person name="Hori C."/>
            <person name="Ishida T."/>
            <person name="Igarashi K."/>
            <person name="Samejima M."/>
            <person name="Suzuki H."/>
            <person name="Master E."/>
            <person name="Ferreira P."/>
            <person name="Ruiz-Duenas F.J."/>
            <person name="Held B."/>
            <person name="Canessa P."/>
            <person name="Larrondo L.F."/>
            <person name="Schmoll M."/>
            <person name="Druzhinina I.S."/>
            <person name="Kubicek C.P."/>
            <person name="Gaskell J.A."/>
            <person name="Kersten P."/>
            <person name="St John F."/>
            <person name="Glasner J."/>
            <person name="Sabat G."/>
            <person name="Splinter BonDurant S."/>
            <person name="Syed K."/>
            <person name="Yadav J."/>
            <person name="Mgbeahuruike A.C."/>
            <person name="Kovalchuk A."/>
            <person name="Asiegbu F.O."/>
            <person name="Lackner G."/>
            <person name="Hoffmeister D."/>
            <person name="Rencoret J."/>
            <person name="Gutierrez A."/>
            <person name="Sun H."/>
            <person name="Lindquist E."/>
            <person name="Barry K."/>
            <person name="Riley R."/>
            <person name="Grigoriev I.V."/>
            <person name="Henrissat B."/>
            <person name="Kues U."/>
            <person name="Berka R.M."/>
            <person name="Martinez A.T."/>
            <person name="Covert S.F."/>
            <person name="Blanchette R.A."/>
            <person name="Cullen D."/>
        </authorList>
    </citation>
    <scope>NUCLEOTIDE SEQUENCE [LARGE SCALE GENOMIC DNA]</scope>
    <source>
        <strain evidence="8 9">11061_1 CR5-6</strain>
    </source>
</reference>
<keyword evidence="4" id="KW-0539">Nucleus</keyword>
<dbReference type="PROSITE" id="PS51516">
    <property type="entry name" value="SOX_C"/>
    <property type="match status" value="1"/>
</dbReference>
<evidence type="ECO:0000259" key="6">
    <source>
        <dbReference type="PROSITE" id="PS51504"/>
    </source>
</evidence>
<feature type="compositionally biased region" description="Pro residues" evidence="5">
    <location>
        <begin position="232"/>
        <end position="242"/>
    </location>
</feature>
<feature type="compositionally biased region" description="Low complexity" evidence="5">
    <location>
        <begin position="731"/>
        <end position="750"/>
    </location>
</feature>
<dbReference type="SMART" id="SM00526">
    <property type="entry name" value="H15"/>
    <property type="match status" value="1"/>
</dbReference>
<feature type="compositionally biased region" description="Low complexity" evidence="5">
    <location>
        <begin position="243"/>
        <end position="261"/>
    </location>
</feature>
<evidence type="ECO:0000256" key="4">
    <source>
        <dbReference type="ARBA" id="ARBA00023242"/>
    </source>
</evidence>